<evidence type="ECO:0000256" key="3">
    <source>
        <dbReference type="ARBA" id="ARBA00022723"/>
    </source>
</evidence>
<feature type="domain" description="C2H2-type" evidence="13">
    <location>
        <begin position="602"/>
        <end position="629"/>
    </location>
</feature>
<dbReference type="PANTHER" id="PTHR47772:SF4">
    <property type="entry name" value="ZFP64 ZINC FINGER PROTEIN"/>
    <property type="match status" value="1"/>
</dbReference>
<evidence type="ECO:0000256" key="6">
    <source>
        <dbReference type="ARBA" id="ARBA00022833"/>
    </source>
</evidence>
<protein>
    <recommendedName>
        <fullName evidence="13">C2H2-type domain-containing protein</fullName>
    </recommendedName>
</protein>
<evidence type="ECO:0000256" key="5">
    <source>
        <dbReference type="ARBA" id="ARBA00022771"/>
    </source>
</evidence>
<feature type="domain" description="C2H2-type" evidence="13">
    <location>
        <begin position="770"/>
        <end position="796"/>
    </location>
</feature>
<dbReference type="PROSITE" id="PS50157">
    <property type="entry name" value="ZINC_FINGER_C2H2_2"/>
    <property type="match status" value="12"/>
</dbReference>
<dbReference type="Ensembl" id="ENSLLET00000027721.1">
    <property type="protein sequence ID" value="ENSLLEP00000026683.1"/>
    <property type="gene ID" value="ENSLLEG00000016843.1"/>
</dbReference>
<comment type="subcellular location">
    <subcellularLocation>
        <location evidence="1">Nucleus</location>
    </subcellularLocation>
</comment>
<dbReference type="CDD" id="cd07765">
    <property type="entry name" value="KRAB_A-box"/>
    <property type="match status" value="1"/>
</dbReference>
<dbReference type="InterPro" id="IPR050636">
    <property type="entry name" value="C2H2-ZF_domain-containing"/>
</dbReference>
<evidence type="ECO:0000256" key="11">
    <source>
        <dbReference type="PROSITE-ProRule" id="PRU00042"/>
    </source>
</evidence>
<dbReference type="FunFam" id="3.30.160.60:FF:001840">
    <property type="entry name" value="Paternally-expressed gene 3 protein"/>
    <property type="match status" value="1"/>
</dbReference>
<dbReference type="GO" id="GO:0008270">
    <property type="term" value="F:zinc ion binding"/>
    <property type="evidence" value="ECO:0007669"/>
    <property type="project" value="UniProtKB-KW"/>
</dbReference>
<dbReference type="FunFam" id="3.30.160.60:FF:000060">
    <property type="entry name" value="zinc finger protein 436"/>
    <property type="match status" value="1"/>
</dbReference>
<feature type="domain" description="C2H2-type" evidence="13">
    <location>
        <begin position="518"/>
        <end position="545"/>
    </location>
</feature>
<dbReference type="Gene3D" id="3.30.160.60">
    <property type="entry name" value="Classic Zinc Finger"/>
    <property type="match status" value="12"/>
</dbReference>
<dbReference type="FunFam" id="3.30.160.60:FF:000102">
    <property type="entry name" value="zinc finger protein 850 isoform X1"/>
    <property type="match status" value="1"/>
</dbReference>
<dbReference type="GeneTree" id="ENSGT01150000286941"/>
<evidence type="ECO:0000256" key="7">
    <source>
        <dbReference type="ARBA" id="ARBA00023015"/>
    </source>
</evidence>
<dbReference type="InterPro" id="IPR036236">
    <property type="entry name" value="Znf_C2H2_sf"/>
</dbReference>
<dbReference type="SUPFAM" id="SSF57667">
    <property type="entry name" value="beta-beta-alpha zinc fingers"/>
    <property type="match status" value="6"/>
</dbReference>
<dbReference type="SUPFAM" id="SSF109640">
    <property type="entry name" value="KRAB domain (Kruppel-associated box)"/>
    <property type="match status" value="1"/>
</dbReference>
<feature type="domain" description="C2H2-type" evidence="13">
    <location>
        <begin position="574"/>
        <end position="601"/>
    </location>
</feature>
<dbReference type="FunFam" id="3.30.160.60:FF:000624">
    <property type="entry name" value="zinc finger protein 697"/>
    <property type="match status" value="1"/>
</dbReference>
<accession>A0A8C5PRR9</accession>
<dbReference type="FunFam" id="3.30.160.60:FF:000873">
    <property type="entry name" value="Zinc finger protein 841"/>
    <property type="match status" value="1"/>
</dbReference>
<dbReference type="PANTHER" id="PTHR47772">
    <property type="entry name" value="ZINC FINGER PROTEIN 200"/>
    <property type="match status" value="1"/>
</dbReference>
<evidence type="ECO:0000256" key="10">
    <source>
        <dbReference type="ARBA" id="ARBA00023242"/>
    </source>
</evidence>
<evidence type="ECO:0000256" key="2">
    <source>
        <dbReference type="ARBA" id="ARBA00006991"/>
    </source>
</evidence>
<dbReference type="GO" id="GO:0043565">
    <property type="term" value="F:sequence-specific DNA binding"/>
    <property type="evidence" value="ECO:0007669"/>
    <property type="project" value="UniProtKB-ARBA"/>
</dbReference>
<feature type="region of interest" description="Disordered" evidence="12">
    <location>
        <begin position="195"/>
        <end position="250"/>
    </location>
</feature>
<feature type="domain" description="C2H2-type" evidence="13">
    <location>
        <begin position="714"/>
        <end position="741"/>
    </location>
</feature>
<feature type="domain" description="C2H2-type" evidence="13">
    <location>
        <begin position="462"/>
        <end position="489"/>
    </location>
</feature>
<evidence type="ECO:0000256" key="8">
    <source>
        <dbReference type="ARBA" id="ARBA00023125"/>
    </source>
</evidence>
<keyword evidence="6" id="KW-0862">Zinc</keyword>
<keyword evidence="3" id="KW-0479">Metal-binding</keyword>
<feature type="domain" description="C2H2-type" evidence="13">
    <location>
        <begin position="490"/>
        <end position="517"/>
    </location>
</feature>
<feature type="domain" description="C2H2-type" evidence="13">
    <location>
        <begin position="630"/>
        <end position="657"/>
    </location>
</feature>
<dbReference type="FunFam" id="3.30.160.60:FF:000414">
    <property type="entry name" value="Zinc finger protein 398"/>
    <property type="match status" value="1"/>
</dbReference>
<dbReference type="AlphaFoldDB" id="A0A8C5PRR9"/>
<name>A0A8C5PRR9_9ANUR</name>
<keyword evidence="15" id="KW-1185">Reference proteome</keyword>
<dbReference type="InterPro" id="IPR013087">
    <property type="entry name" value="Znf_C2H2_type"/>
</dbReference>
<evidence type="ECO:0000313" key="14">
    <source>
        <dbReference type="Ensembl" id="ENSLLEP00000026683.1"/>
    </source>
</evidence>
<feature type="domain" description="C2H2-type" evidence="13">
    <location>
        <begin position="546"/>
        <end position="573"/>
    </location>
</feature>
<keyword evidence="8" id="KW-0238">DNA-binding</keyword>
<reference evidence="14" key="1">
    <citation type="submission" date="2025-08" db="UniProtKB">
        <authorList>
            <consortium name="Ensembl"/>
        </authorList>
    </citation>
    <scope>IDENTIFICATION</scope>
</reference>
<dbReference type="FunFam" id="3.30.160.60:FF:002343">
    <property type="entry name" value="Zinc finger protein 33A"/>
    <property type="match status" value="1"/>
</dbReference>
<dbReference type="Pfam" id="PF00096">
    <property type="entry name" value="zf-C2H2"/>
    <property type="match status" value="8"/>
</dbReference>
<dbReference type="Pfam" id="PF01352">
    <property type="entry name" value="KRAB"/>
    <property type="match status" value="1"/>
</dbReference>
<evidence type="ECO:0000256" key="12">
    <source>
        <dbReference type="SAM" id="MobiDB-lite"/>
    </source>
</evidence>
<keyword evidence="7" id="KW-0805">Transcription regulation</keyword>
<feature type="domain" description="C2H2-type" evidence="13">
    <location>
        <begin position="742"/>
        <end position="769"/>
    </location>
</feature>
<dbReference type="GO" id="GO:0005654">
    <property type="term" value="C:nucleoplasm"/>
    <property type="evidence" value="ECO:0007669"/>
    <property type="project" value="UniProtKB-ARBA"/>
</dbReference>
<evidence type="ECO:0000259" key="13">
    <source>
        <dbReference type="PROSITE" id="PS50157"/>
    </source>
</evidence>
<dbReference type="FunFam" id="3.30.160.60:FF:001480">
    <property type="entry name" value="Si:cabz01071911.3"/>
    <property type="match status" value="1"/>
</dbReference>
<dbReference type="GO" id="GO:0001227">
    <property type="term" value="F:DNA-binding transcription repressor activity, RNA polymerase II-specific"/>
    <property type="evidence" value="ECO:0007669"/>
    <property type="project" value="UniProtKB-ARBA"/>
</dbReference>
<feature type="compositionally biased region" description="Polar residues" evidence="12">
    <location>
        <begin position="198"/>
        <end position="220"/>
    </location>
</feature>
<dbReference type="FunFam" id="3.30.160.60:FF:000710">
    <property type="entry name" value="Zinc finger protein 768"/>
    <property type="match status" value="2"/>
</dbReference>
<evidence type="ECO:0000256" key="4">
    <source>
        <dbReference type="ARBA" id="ARBA00022737"/>
    </source>
</evidence>
<evidence type="ECO:0000256" key="9">
    <source>
        <dbReference type="ARBA" id="ARBA00023163"/>
    </source>
</evidence>
<dbReference type="Pfam" id="PF16622">
    <property type="entry name" value="zf-C2H2_11"/>
    <property type="match status" value="4"/>
</dbReference>
<dbReference type="InterPro" id="IPR041697">
    <property type="entry name" value="Znf-C2H2_11"/>
</dbReference>
<dbReference type="Gene3D" id="6.10.140.140">
    <property type="match status" value="1"/>
</dbReference>
<keyword evidence="9" id="KW-0804">Transcription</keyword>
<keyword evidence="10" id="KW-0539">Nucleus</keyword>
<evidence type="ECO:0000313" key="15">
    <source>
        <dbReference type="Proteomes" id="UP000694569"/>
    </source>
</evidence>
<dbReference type="SMART" id="SM00355">
    <property type="entry name" value="ZnF_C2H2"/>
    <property type="match status" value="12"/>
</dbReference>
<evidence type="ECO:0000256" key="1">
    <source>
        <dbReference type="ARBA" id="ARBA00004123"/>
    </source>
</evidence>
<dbReference type="PROSITE" id="PS00028">
    <property type="entry name" value="ZINC_FINGER_C2H2_1"/>
    <property type="match status" value="12"/>
</dbReference>
<reference evidence="14" key="2">
    <citation type="submission" date="2025-09" db="UniProtKB">
        <authorList>
            <consortium name="Ensembl"/>
        </authorList>
    </citation>
    <scope>IDENTIFICATION</scope>
</reference>
<feature type="domain" description="C2H2-type" evidence="13">
    <location>
        <begin position="686"/>
        <end position="713"/>
    </location>
</feature>
<dbReference type="Proteomes" id="UP000694569">
    <property type="component" value="Unplaced"/>
</dbReference>
<keyword evidence="5 11" id="KW-0863">Zinc-finger</keyword>
<comment type="similarity">
    <text evidence="2">Belongs to the krueppel C2H2-type zinc-finger protein family.</text>
</comment>
<dbReference type="FunFam" id="3.30.160.60:FF:000322">
    <property type="entry name" value="GDNF-inducible zinc finger protein 1"/>
    <property type="match status" value="1"/>
</dbReference>
<dbReference type="InterPro" id="IPR001909">
    <property type="entry name" value="KRAB"/>
</dbReference>
<proteinExistence type="inferred from homology"/>
<keyword evidence="4" id="KW-0677">Repeat</keyword>
<sequence length="796" mass="89688">MNKDKARDPLSQKILDLTLEIIFLLTGEDHLVVKIHEMVTDHSTHQISEGGYCRTQSFNTEPPPHSGIHEQNNEKILELTNKINQLLTGEDHMVVKSHEMVIDKSTHQISEGGYCRTQSFNTEPPPHSGIHEKNNEKILELTNKIIQLLTGEVPIRCEDVSVYLSMEEWEYLEGHRDLYEDATRENHRPVMALDKSVSGESHTPVSLSDSRNKSITNNVEQHLKKQTKGRAESATNTDQESLASGEEQVPNKTNYSTIKCTEYSPTDIKQEPASCEEENLTYDVLNKTTENILANYSSYKGSDSHKRGDIADPDIYFPPEDTQTEYPFIDKKKESPIYEESNRTNTDVFRPTEHTQAAYTPHNIGESLTGNTNLMEIHNNESLIESIKPGLSTNSTNLTHSSGYKGNSASSDTEKAAYSTSDLVIHEINCRDDETFSHTFFEKKSTDSSLIYQPLQTEEQPFSCSECEKHFTNKIALKKHQRIHTTKKTFKCPECGKCFTFFSQLARHKIIHSGEKAFNCTECENCFTSSSSLARHKIIHSGEKPFNCTECENCFTSSSSLARHKRIHTGVKPFKCPECGKCFKQTSHLATHIMIHTGVKPFNCTECENCFTSSSSLARHKIIHSGEKTFNCTECENCFTSSSSLARHKRIHTGVKPFKCPECGKCFNQASHLAAHKRFHTGEKPFKCSECGKGISDARSLARHKMIHTGVKPFKCTECGKCFNRANNFATHKMIHTGEKPFKCSECGKGFSEARSLVTHKMSHTGEKPFKCPECGKGFSDARSLARHKMIHTGVK</sequence>
<feature type="domain" description="C2H2-type" evidence="13">
    <location>
        <begin position="658"/>
        <end position="685"/>
    </location>
</feature>
<organism evidence="14 15">
    <name type="scientific">Leptobrachium leishanense</name>
    <name type="common">Leishan spiny toad</name>
    <dbReference type="NCBI Taxonomy" id="445787"/>
    <lineage>
        <taxon>Eukaryota</taxon>
        <taxon>Metazoa</taxon>
        <taxon>Chordata</taxon>
        <taxon>Craniata</taxon>
        <taxon>Vertebrata</taxon>
        <taxon>Euteleostomi</taxon>
        <taxon>Amphibia</taxon>
        <taxon>Batrachia</taxon>
        <taxon>Anura</taxon>
        <taxon>Pelobatoidea</taxon>
        <taxon>Megophryidae</taxon>
        <taxon>Leptobrachium</taxon>
    </lineage>
</organism>
<feature type="compositionally biased region" description="Polar residues" evidence="12">
    <location>
        <begin position="233"/>
        <end position="242"/>
    </location>
</feature>
<dbReference type="FunFam" id="3.30.160.60:FF:000759">
    <property type="entry name" value="zinc finger protein 16"/>
    <property type="match status" value="1"/>
</dbReference>
<dbReference type="InterPro" id="IPR036051">
    <property type="entry name" value="KRAB_dom_sf"/>
</dbReference>